<dbReference type="Pfam" id="PF11663">
    <property type="entry name" value="Toxin_YhaV"/>
    <property type="match status" value="1"/>
</dbReference>
<organism evidence="1 2">
    <name type="scientific">Neopusillimonas maritima</name>
    <dbReference type="NCBI Taxonomy" id="2026239"/>
    <lineage>
        <taxon>Bacteria</taxon>
        <taxon>Pseudomonadati</taxon>
        <taxon>Pseudomonadota</taxon>
        <taxon>Betaproteobacteria</taxon>
        <taxon>Burkholderiales</taxon>
        <taxon>Alcaligenaceae</taxon>
        <taxon>Neopusillimonas</taxon>
    </lineage>
</organism>
<dbReference type="RefSeq" id="WP_119441330.1">
    <property type="nucleotide sequence ID" value="NZ_CP170494.1"/>
</dbReference>
<dbReference type="Proteomes" id="UP000266483">
    <property type="component" value="Unassembled WGS sequence"/>
</dbReference>
<proteinExistence type="predicted"/>
<evidence type="ECO:0000313" key="2">
    <source>
        <dbReference type="Proteomes" id="UP000266483"/>
    </source>
</evidence>
<sequence length="159" mass="18574">MQQHGWTLLFHDCIVVQLQKLRLAAERARRSEPEGYEHNANVKLFRALSQLIYETIPTNPGRDEFRQGNTLGAAHRHWRRAKIGRRFRLFFRYDSRAKVIVYAWVNDEQTLRSSGSKSDPYAVFEKMLQRGNPPDDWEELVAASRPTAEQLVKRGHTGR</sequence>
<comment type="caution">
    <text evidence="1">The sequence shown here is derived from an EMBL/GenBank/DDBJ whole genome shotgun (WGS) entry which is preliminary data.</text>
</comment>
<dbReference type="EMBL" id="NQOU01000001">
    <property type="protein sequence ID" value="RII84578.1"/>
    <property type="molecule type" value="Genomic_DNA"/>
</dbReference>
<reference evidence="1 2" key="1">
    <citation type="submission" date="2017-08" db="EMBL/GenBank/DDBJ databases">
        <title>Pusillimonas indicus sp. nov., a member of the family Alcaligenaceae isolated from surface seawater.</title>
        <authorList>
            <person name="Li J."/>
        </authorList>
    </citation>
    <scope>NUCLEOTIDE SEQUENCE [LARGE SCALE GENOMIC DNA]</scope>
    <source>
        <strain evidence="1 2">17-4A</strain>
    </source>
</reference>
<dbReference type="InterPro" id="IPR021679">
    <property type="entry name" value="Toxin_endonuclease_YhaV"/>
</dbReference>
<gene>
    <name evidence="1" type="ORF">CJO09_00605</name>
</gene>
<protein>
    <submittedName>
        <fullName evidence="1">Toxin YhaV</fullName>
    </submittedName>
</protein>
<accession>A0ABX9N183</accession>
<keyword evidence="2" id="KW-1185">Reference proteome</keyword>
<name>A0ABX9N183_9BURK</name>
<evidence type="ECO:0000313" key="1">
    <source>
        <dbReference type="EMBL" id="RII84578.1"/>
    </source>
</evidence>